<evidence type="ECO:0000256" key="1">
    <source>
        <dbReference type="SAM" id="MobiDB-lite"/>
    </source>
</evidence>
<organism evidence="2 3">
    <name type="scientific">Streptomyces nitrosporeus</name>
    <dbReference type="NCBI Taxonomy" id="28894"/>
    <lineage>
        <taxon>Bacteria</taxon>
        <taxon>Bacillati</taxon>
        <taxon>Actinomycetota</taxon>
        <taxon>Actinomycetes</taxon>
        <taxon>Kitasatosporales</taxon>
        <taxon>Streptomycetaceae</taxon>
        <taxon>Streptomyces</taxon>
    </lineage>
</organism>
<evidence type="ECO:0000313" key="3">
    <source>
        <dbReference type="Proteomes" id="UP000326178"/>
    </source>
</evidence>
<dbReference type="EMBL" id="CP023702">
    <property type="protein sequence ID" value="QEU76515.1"/>
    <property type="molecule type" value="Genomic_DNA"/>
</dbReference>
<proteinExistence type="predicted"/>
<dbReference type="KEGG" id="snk:CP967_12060"/>
<accession>A0A5J6FNJ5</accession>
<feature type="region of interest" description="Disordered" evidence="1">
    <location>
        <begin position="15"/>
        <end position="82"/>
    </location>
</feature>
<keyword evidence="3" id="KW-1185">Reference proteome</keyword>
<name>A0A5J6FNJ5_9ACTN</name>
<dbReference type="RefSeq" id="WP_150487980.1">
    <property type="nucleotide sequence ID" value="NZ_BMUV01000001.1"/>
</dbReference>
<dbReference type="Proteomes" id="UP000326178">
    <property type="component" value="Chromosome"/>
</dbReference>
<sequence>MTVFLCAKCGESLTPDLTPLPAVPSAPDAEERDRGSRRASATMPRGHYAIETEPWGAPYVPHPDQEEGGPAQPRGPWRSDEGVAMISAGPRDNIVIHPEDASGLQPLPDWENSGGCCGPSGDGGLNRACPCGARTATLAADCWGPYELHLEAKRVYGYDPS</sequence>
<gene>
    <name evidence="2" type="ORF">CP967_12060</name>
</gene>
<protein>
    <submittedName>
        <fullName evidence="2">Uncharacterized protein</fullName>
    </submittedName>
</protein>
<evidence type="ECO:0000313" key="2">
    <source>
        <dbReference type="EMBL" id="QEU76515.1"/>
    </source>
</evidence>
<dbReference type="OrthoDB" id="3280727at2"/>
<reference evidence="2 3" key="1">
    <citation type="submission" date="2017-09" db="EMBL/GenBank/DDBJ databases">
        <authorList>
            <person name="Lee N."/>
            <person name="Cho B.-K."/>
        </authorList>
    </citation>
    <scope>NUCLEOTIDE SEQUENCE [LARGE SCALE GENOMIC DNA]</scope>
    <source>
        <strain evidence="2 3">ATCC 12769</strain>
    </source>
</reference>
<dbReference type="AlphaFoldDB" id="A0A5J6FNJ5"/>